<dbReference type="Pfam" id="PF12838">
    <property type="entry name" value="Fer4_7"/>
    <property type="match status" value="1"/>
</dbReference>
<evidence type="ECO:0000313" key="18">
    <source>
        <dbReference type="Proteomes" id="UP000698963"/>
    </source>
</evidence>
<dbReference type="Pfam" id="PF02256">
    <property type="entry name" value="Fe_hyd_SSU"/>
    <property type="match status" value="1"/>
</dbReference>
<dbReference type="NCBIfam" id="TIGR02512">
    <property type="entry name" value="FeFe_hydrog_A"/>
    <property type="match status" value="1"/>
</dbReference>
<dbReference type="Gene3D" id="4.10.260.20">
    <property type="entry name" value="Iron hydrogenase, small subunit"/>
    <property type="match status" value="1"/>
</dbReference>
<evidence type="ECO:0000259" key="16">
    <source>
        <dbReference type="PROSITE" id="PS51839"/>
    </source>
</evidence>
<evidence type="ECO:0000256" key="10">
    <source>
        <dbReference type="ARBA" id="ARBA00023014"/>
    </source>
</evidence>
<dbReference type="FunFam" id="3.10.20.740:FF:000004">
    <property type="entry name" value="NADH-quinone oxidoreductase"/>
    <property type="match status" value="1"/>
</dbReference>
<dbReference type="SUPFAM" id="SSF54292">
    <property type="entry name" value="2Fe-2S ferredoxin-like"/>
    <property type="match status" value="1"/>
</dbReference>
<dbReference type="NCBIfam" id="NF040763">
    <property type="entry name" value="FeFe_hydrog_A6"/>
    <property type="match status" value="1"/>
</dbReference>
<dbReference type="InterPro" id="IPR004108">
    <property type="entry name" value="Fe_hydrogenase_lsu_C"/>
</dbReference>
<dbReference type="InterPro" id="IPR036010">
    <property type="entry name" value="2Fe-2S_ferredoxin-like_sf"/>
</dbReference>
<dbReference type="Gene3D" id="3.40.50.1780">
    <property type="match status" value="1"/>
</dbReference>
<keyword evidence="5" id="KW-0001">2Fe-2S</keyword>
<dbReference type="Proteomes" id="UP000698963">
    <property type="component" value="Unassembled WGS sequence"/>
</dbReference>
<dbReference type="PROSITE" id="PS51379">
    <property type="entry name" value="4FE4S_FER_2"/>
    <property type="match status" value="2"/>
</dbReference>
<name>A0A921DR41_9BACT</name>
<evidence type="ECO:0000256" key="5">
    <source>
        <dbReference type="ARBA" id="ARBA00022714"/>
    </source>
</evidence>
<comment type="caution">
    <text evidence="17">The sequence shown here is derived from an EMBL/GenBank/DDBJ whole genome shotgun (WGS) entry which is preliminary data.</text>
</comment>
<dbReference type="AlphaFoldDB" id="A0A921DR41"/>
<keyword evidence="12" id="KW-0472">Membrane</keyword>
<dbReference type="GO" id="GO:0016020">
    <property type="term" value="C:membrane"/>
    <property type="evidence" value="ECO:0007669"/>
    <property type="project" value="UniProtKB-SubCell"/>
</dbReference>
<comment type="subcellular location">
    <subcellularLocation>
        <location evidence="2">Membrane</location>
    </subcellularLocation>
</comment>
<dbReference type="Gene3D" id="3.10.20.740">
    <property type="match status" value="1"/>
</dbReference>
<dbReference type="GO" id="GO:0051539">
    <property type="term" value="F:4 iron, 4 sulfur cluster binding"/>
    <property type="evidence" value="ECO:0007669"/>
    <property type="project" value="UniProtKB-KW"/>
</dbReference>
<keyword evidence="9" id="KW-0408">Iron</keyword>
<feature type="domain" description="4Fe-4S ferredoxin-type" evidence="15">
    <location>
        <begin position="140"/>
        <end position="170"/>
    </location>
</feature>
<keyword evidence="4" id="KW-0004">4Fe-4S</keyword>
<dbReference type="InterPro" id="IPR036991">
    <property type="entry name" value="Fe_hydrogenase_ssu_sf"/>
</dbReference>
<evidence type="ECO:0000256" key="9">
    <source>
        <dbReference type="ARBA" id="ARBA00023004"/>
    </source>
</evidence>
<evidence type="ECO:0000256" key="7">
    <source>
        <dbReference type="ARBA" id="ARBA00022737"/>
    </source>
</evidence>
<evidence type="ECO:0000259" key="15">
    <source>
        <dbReference type="PROSITE" id="PS51379"/>
    </source>
</evidence>
<accession>A0A921DR41</accession>
<dbReference type="GO" id="GO:0051537">
    <property type="term" value="F:2 iron, 2 sulfur cluster binding"/>
    <property type="evidence" value="ECO:0007669"/>
    <property type="project" value="UniProtKB-KW"/>
</dbReference>
<protein>
    <submittedName>
        <fullName evidence="17">[FeFe] hydrogenase, group A</fullName>
    </submittedName>
</protein>
<feature type="domain" description="4Fe-4S His(Cys)3-ligated-type" evidence="16">
    <location>
        <begin position="81"/>
        <end position="120"/>
    </location>
</feature>
<dbReference type="SMART" id="SM00929">
    <property type="entry name" value="NADH-G_4Fe-4S_3"/>
    <property type="match status" value="1"/>
</dbReference>
<dbReference type="InterPro" id="IPR009016">
    <property type="entry name" value="Fe_hydrogenase"/>
</dbReference>
<organism evidence="17 18">
    <name type="scientific">Mailhella massiliensis</name>
    <dbReference type="NCBI Taxonomy" id="1903261"/>
    <lineage>
        <taxon>Bacteria</taxon>
        <taxon>Pseudomonadati</taxon>
        <taxon>Thermodesulfobacteriota</taxon>
        <taxon>Desulfovibrionia</taxon>
        <taxon>Desulfovibrionales</taxon>
        <taxon>Desulfovibrionaceae</taxon>
        <taxon>Mailhella</taxon>
    </lineage>
</organism>
<evidence type="ECO:0000256" key="2">
    <source>
        <dbReference type="ARBA" id="ARBA00004370"/>
    </source>
</evidence>
<evidence type="ECO:0000256" key="13">
    <source>
        <dbReference type="ARBA" id="ARBA00034078"/>
    </source>
</evidence>
<dbReference type="FunFam" id="3.30.70.20:FF:000035">
    <property type="entry name" value="Iron hydrogenase 1"/>
    <property type="match status" value="1"/>
</dbReference>
<dbReference type="InterPro" id="IPR017900">
    <property type="entry name" value="4Fe4S_Fe_S_CS"/>
</dbReference>
<evidence type="ECO:0000259" key="14">
    <source>
        <dbReference type="PROSITE" id="PS51085"/>
    </source>
</evidence>
<evidence type="ECO:0000256" key="4">
    <source>
        <dbReference type="ARBA" id="ARBA00022485"/>
    </source>
</evidence>
<dbReference type="GO" id="GO:0008901">
    <property type="term" value="F:ferredoxin hydrogenase activity"/>
    <property type="evidence" value="ECO:0007669"/>
    <property type="project" value="InterPro"/>
</dbReference>
<dbReference type="InterPro" id="IPR017896">
    <property type="entry name" value="4Fe4S_Fe-S-bd"/>
</dbReference>
<dbReference type="RefSeq" id="WP_304121147.1">
    <property type="nucleotide sequence ID" value="NZ_DYZA01000062.1"/>
</dbReference>
<evidence type="ECO:0000256" key="11">
    <source>
        <dbReference type="ARBA" id="ARBA00023027"/>
    </source>
</evidence>
<evidence type="ECO:0000256" key="6">
    <source>
        <dbReference type="ARBA" id="ARBA00022723"/>
    </source>
</evidence>
<evidence type="ECO:0000313" key="17">
    <source>
        <dbReference type="EMBL" id="HJD96666.1"/>
    </source>
</evidence>
<dbReference type="Pfam" id="PF13510">
    <property type="entry name" value="Fer2_4"/>
    <property type="match status" value="1"/>
</dbReference>
<dbReference type="SUPFAM" id="SSF53920">
    <property type="entry name" value="Fe-only hydrogenase"/>
    <property type="match status" value="1"/>
</dbReference>
<dbReference type="PROSITE" id="PS51085">
    <property type="entry name" value="2FE2S_FER_2"/>
    <property type="match status" value="1"/>
</dbReference>
<comment type="cofactor">
    <cofactor evidence="1">
        <name>[4Fe-4S] cluster</name>
        <dbReference type="ChEBI" id="CHEBI:49883"/>
    </cofactor>
</comment>
<dbReference type="PROSITE" id="PS51839">
    <property type="entry name" value="4FE4S_HC3"/>
    <property type="match status" value="1"/>
</dbReference>
<dbReference type="InterPro" id="IPR049830">
    <property type="entry name" value="HndD"/>
</dbReference>
<sequence length="581" mass="63931">MSDTVNLTIDGQKVAAPAGSTILEAAKLVGINIPTLCHHPLLRPDGACRVCVCKVTKARAFMPACITKVSEGMEVFTNDPEVLEVRENIVELLLANHPKDCLSCARSGNCELQTVANNLGIRRVRYDYNHQMVEKDESNPCIVREPAKCILCGRCVRMCAEVQGVSIYSFAYRGLNARVTPAFNLGLGEVSCTFCGQCRKVCPTGAITIKSDISRAWQALRDPEKIVMVQTAPSVRVAISEPFGGKPGDIATGQMVSALRRIGFDKVFDTNWSADLTILEEGHELINRVKNSGRLPMITSCSPGWINFIELYYPELLPHLSTAKSPQSMFGAMLKTYYAQKQGIDPSKIVSVSIMPCTAKKFEARRRELSASGYADTDIVLTTTELAQMIKEANINFFALPEEDFDPIMGLGSGAGTIFGATGGVMEAAVRTAYKVITGEEMEPVELEAVRGMEGIREAEVDFKGILKLKVAIAHGLANARKVCEMIREGNPRGWNFIEIMACPGGCINGGGQPISLEADTPRLRIEALYRDDRNLPVRRSHDNPEIKALYEEFLGEPNSHKAHELLHTRYYQQYRSCKSK</sequence>
<keyword evidence="6" id="KW-0479">Metal-binding</keyword>
<keyword evidence="11" id="KW-0520">NAD</keyword>
<dbReference type="InterPro" id="IPR013352">
    <property type="entry name" value="Fe_hydrogenase_subset"/>
</dbReference>
<keyword evidence="8" id="KW-1278">Translocase</keyword>
<dbReference type="EMBL" id="DYZA01000062">
    <property type="protein sequence ID" value="HJD96666.1"/>
    <property type="molecule type" value="Genomic_DNA"/>
</dbReference>
<evidence type="ECO:0000256" key="1">
    <source>
        <dbReference type="ARBA" id="ARBA00001966"/>
    </source>
</evidence>
<reference evidence="17" key="2">
    <citation type="submission" date="2021-09" db="EMBL/GenBank/DDBJ databases">
        <authorList>
            <person name="Gilroy R."/>
        </authorList>
    </citation>
    <scope>NUCLEOTIDE SEQUENCE</scope>
    <source>
        <strain evidence="17">ChiGjej2B2-19336</strain>
    </source>
</reference>
<dbReference type="Gene3D" id="3.30.70.20">
    <property type="match status" value="1"/>
</dbReference>
<dbReference type="PROSITE" id="PS00198">
    <property type="entry name" value="4FE4S_FER_1"/>
    <property type="match status" value="1"/>
</dbReference>
<dbReference type="Pfam" id="PF02906">
    <property type="entry name" value="Fe_hyd_lg_C"/>
    <property type="match status" value="1"/>
</dbReference>
<feature type="domain" description="4Fe-4S ferredoxin-type" evidence="15">
    <location>
        <begin position="183"/>
        <end position="212"/>
    </location>
</feature>
<dbReference type="SMART" id="SM00902">
    <property type="entry name" value="Fe_hyd_SSU"/>
    <property type="match status" value="1"/>
</dbReference>
<dbReference type="Pfam" id="PF10588">
    <property type="entry name" value="NADH-G_4Fe-4S_3"/>
    <property type="match status" value="1"/>
</dbReference>
<dbReference type="Gene3D" id="3.40.950.10">
    <property type="entry name" value="Fe-only Hydrogenase (Larger Subunit), Chain L, domain 3"/>
    <property type="match status" value="1"/>
</dbReference>
<comment type="cofactor">
    <cofactor evidence="13">
        <name>[2Fe-2S] cluster</name>
        <dbReference type="ChEBI" id="CHEBI:190135"/>
    </cofactor>
</comment>
<proteinExistence type="inferred from homology"/>
<evidence type="ECO:0000256" key="12">
    <source>
        <dbReference type="ARBA" id="ARBA00023136"/>
    </source>
</evidence>
<dbReference type="PANTHER" id="PTHR11615">
    <property type="entry name" value="NITRATE, FORMATE, IRON DEHYDROGENASE"/>
    <property type="match status" value="1"/>
</dbReference>
<reference evidence="17" key="1">
    <citation type="journal article" date="2021" name="PeerJ">
        <title>Extensive microbial diversity within the chicken gut microbiome revealed by metagenomics and culture.</title>
        <authorList>
            <person name="Gilroy R."/>
            <person name="Ravi A."/>
            <person name="Getino M."/>
            <person name="Pursley I."/>
            <person name="Horton D.L."/>
            <person name="Alikhan N.F."/>
            <person name="Baker D."/>
            <person name="Gharbi K."/>
            <person name="Hall N."/>
            <person name="Watson M."/>
            <person name="Adriaenssens E.M."/>
            <person name="Foster-Nyarko E."/>
            <person name="Jarju S."/>
            <person name="Secka A."/>
            <person name="Antonio M."/>
            <person name="Oren A."/>
            <person name="Chaudhuri R.R."/>
            <person name="La Ragione R."/>
            <person name="Hildebrand F."/>
            <person name="Pallen M.J."/>
        </authorList>
    </citation>
    <scope>NUCLEOTIDE SEQUENCE</scope>
    <source>
        <strain evidence="17">ChiGjej2B2-19336</strain>
    </source>
</reference>
<dbReference type="InterPro" id="IPR019574">
    <property type="entry name" value="NADH_UbQ_OxRdtase_Gsu_4Fe4S-bd"/>
</dbReference>
<dbReference type="SUPFAM" id="SSF54862">
    <property type="entry name" value="4Fe-4S ferredoxins"/>
    <property type="match status" value="1"/>
</dbReference>
<evidence type="ECO:0000256" key="3">
    <source>
        <dbReference type="ARBA" id="ARBA00005404"/>
    </source>
</evidence>
<dbReference type="InterPro" id="IPR001041">
    <property type="entry name" value="2Fe-2S_ferredoxin-type"/>
</dbReference>
<dbReference type="GO" id="GO:0005506">
    <property type="term" value="F:iron ion binding"/>
    <property type="evidence" value="ECO:0007669"/>
    <property type="project" value="InterPro"/>
</dbReference>
<dbReference type="InterPro" id="IPR050340">
    <property type="entry name" value="Cytosolic_Fe-S_CAF"/>
</dbReference>
<dbReference type="CDD" id="cd00207">
    <property type="entry name" value="fer2"/>
    <property type="match status" value="1"/>
</dbReference>
<evidence type="ECO:0000256" key="8">
    <source>
        <dbReference type="ARBA" id="ARBA00022967"/>
    </source>
</evidence>
<feature type="domain" description="2Fe-2S ferredoxin-type" evidence="14">
    <location>
        <begin position="3"/>
        <end position="81"/>
    </location>
</feature>
<gene>
    <name evidence="17" type="ORF">K8W16_03350</name>
</gene>
<comment type="similarity">
    <text evidence="3">Belongs to the complex I 75 kDa subunit family.</text>
</comment>
<keyword evidence="7" id="KW-0677">Repeat</keyword>
<dbReference type="InterPro" id="IPR003149">
    <property type="entry name" value="Fe_hydrogenase_ssu"/>
</dbReference>
<keyword evidence="10" id="KW-0411">Iron-sulfur</keyword>